<organism evidence="2 3">
    <name type="scientific">Streptosporangium brasiliense</name>
    <dbReference type="NCBI Taxonomy" id="47480"/>
    <lineage>
        <taxon>Bacteria</taxon>
        <taxon>Bacillati</taxon>
        <taxon>Actinomycetota</taxon>
        <taxon>Actinomycetes</taxon>
        <taxon>Streptosporangiales</taxon>
        <taxon>Streptosporangiaceae</taxon>
        <taxon>Streptosporangium</taxon>
    </lineage>
</organism>
<keyword evidence="3" id="KW-1185">Reference proteome</keyword>
<feature type="domain" description="Tn3 transposase DDE" evidence="1">
    <location>
        <begin position="13"/>
        <end position="345"/>
    </location>
</feature>
<proteinExistence type="predicted"/>
<protein>
    <submittedName>
        <fullName evidence="2">TnpA family transposase</fullName>
    </submittedName>
</protein>
<name>A0ABT9RI04_9ACTN</name>
<dbReference type="RefSeq" id="WP_306872259.1">
    <property type="nucleotide sequence ID" value="NZ_JAUSRB010000002.1"/>
</dbReference>
<dbReference type="EMBL" id="JAUSRB010000002">
    <property type="protein sequence ID" value="MDP9868914.1"/>
    <property type="molecule type" value="Genomic_DNA"/>
</dbReference>
<dbReference type="InterPro" id="IPR002513">
    <property type="entry name" value="Tn3_Tnp_DDE_dom"/>
</dbReference>
<gene>
    <name evidence="2" type="ORF">J2S55_008180</name>
</gene>
<reference evidence="2 3" key="1">
    <citation type="submission" date="2023-07" db="EMBL/GenBank/DDBJ databases">
        <title>Sequencing the genomes of 1000 actinobacteria strains.</title>
        <authorList>
            <person name="Klenk H.-P."/>
        </authorList>
    </citation>
    <scope>NUCLEOTIDE SEQUENCE [LARGE SCALE GENOMIC DNA]</scope>
    <source>
        <strain evidence="2 3">DSM 44109</strain>
    </source>
</reference>
<accession>A0ABT9RI04</accession>
<evidence type="ECO:0000259" key="1">
    <source>
        <dbReference type="Pfam" id="PF01526"/>
    </source>
</evidence>
<dbReference type="Pfam" id="PF01526">
    <property type="entry name" value="DDE_Tnp_Tn3"/>
    <property type="match status" value="1"/>
</dbReference>
<comment type="caution">
    <text evidence="2">The sequence shown here is derived from an EMBL/GenBank/DDBJ whole genome shotgun (WGS) entry which is preliminary data.</text>
</comment>
<evidence type="ECO:0000313" key="3">
    <source>
        <dbReference type="Proteomes" id="UP001230426"/>
    </source>
</evidence>
<dbReference type="Proteomes" id="UP001230426">
    <property type="component" value="Unassembled WGS sequence"/>
</dbReference>
<sequence>MAAAALPSGQLDNEAALRRARRLFINRANLREAIRLIVNATLKARDTMLWGEGTSCASDSRKFGSWSANFMTEWHERYHGPGIMVYWHVERRSVCIYSQVTSTTASEVASMIEGLLRHLTDAELDRQYTDTHGASIVGFVFSELLGFKLLRRLKSIGPARLYRPGTGEDEAWPALEAVLSNKTIDRDLIARHYDQMIKYATALRLLTAESHQMLRRFTRGGPKHPTYQAIEELGRVVRTIFICEYLADEELRREINEGLNVVENFSFASKDLFYGKAGDLTGDDRENVEVSALALHLVAAAIAYLNTHLIQIVLRDPAWRNRLSPADRRGLTALFWSHLNLYGRFELDMSHHLELDGVPLGRPSAP</sequence>
<evidence type="ECO:0000313" key="2">
    <source>
        <dbReference type="EMBL" id="MDP9868914.1"/>
    </source>
</evidence>